<keyword evidence="4" id="KW-1185">Reference proteome</keyword>
<reference evidence="4" key="1">
    <citation type="journal article" date="2019" name="Int. J. Syst. Evol. Microbiol.">
        <title>The Global Catalogue of Microorganisms (GCM) 10K type strain sequencing project: providing services to taxonomists for standard genome sequencing and annotation.</title>
        <authorList>
            <consortium name="The Broad Institute Genomics Platform"/>
            <consortium name="The Broad Institute Genome Sequencing Center for Infectious Disease"/>
            <person name="Wu L."/>
            <person name="Ma J."/>
        </authorList>
    </citation>
    <scope>NUCLEOTIDE SEQUENCE [LARGE SCALE GENOMIC DNA]</scope>
    <source>
        <strain evidence="4">KCTC 52490</strain>
    </source>
</reference>
<evidence type="ECO:0000313" key="3">
    <source>
        <dbReference type="EMBL" id="MFD2932498.1"/>
    </source>
</evidence>
<keyword evidence="1" id="KW-0812">Transmembrane</keyword>
<gene>
    <name evidence="3" type="ORF">ACFS25_01825</name>
</gene>
<organism evidence="3 4">
    <name type="scientific">Spirosoma flavum</name>
    <dbReference type="NCBI Taxonomy" id="2048557"/>
    <lineage>
        <taxon>Bacteria</taxon>
        <taxon>Pseudomonadati</taxon>
        <taxon>Bacteroidota</taxon>
        <taxon>Cytophagia</taxon>
        <taxon>Cytophagales</taxon>
        <taxon>Cytophagaceae</taxon>
        <taxon>Spirosoma</taxon>
    </lineage>
</organism>
<evidence type="ECO:0000313" key="4">
    <source>
        <dbReference type="Proteomes" id="UP001597512"/>
    </source>
</evidence>
<dbReference type="InterPro" id="IPR036465">
    <property type="entry name" value="vWFA_dom_sf"/>
</dbReference>
<dbReference type="PANTHER" id="PTHR33608">
    <property type="entry name" value="BLL2464 PROTEIN"/>
    <property type="match status" value="1"/>
</dbReference>
<dbReference type="EMBL" id="JBHUOM010000001">
    <property type="protein sequence ID" value="MFD2932498.1"/>
    <property type="molecule type" value="Genomic_DNA"/>
</dbReference>
<sequence length="450" mass="52447">MTFFRSLFVATRLWFILTVFVLLFITAYAFPILFPLVQVAFVVFIILIGLDSWLLFRTKAGNGIFTRREVPDRLSNGDENPITIYLENRYSFRTDVEVIDEIPFQFQRRDVLFRARLNPRETRAIRYELRPTRRGEYSFGAVNVFALSPLGLLKRRYQVEQGKMVAVYPSFLQMRQYELLAATNRLTEVGVKRIRRIGHSMEFEQVRPYATGDDVRTINWKATSRRSDSQGAALMINAYQDERSQPVYCLIDKGRVMQSPFDGLTLLDYAINASLVLSNIALMKQDRAGILTFSDHIGQLLPADRRTGHMLRILELLYRQKTRFLETNYESLYASVRTHIRQRSLLLLFTNFETVSAMQRQLPYLRRLAKDHLLLVIFFENTELRNLLEQPAADTEQIYLKTIGEKFTFEKRQIVKELAQFGIQTILTAPQNLTANTVNKYLEMKARGMI</sequence>
<comment type="caution">
    <text evidence="3">The sequence shown here is derived from an EMBL/GenBank/DDBJ whole genome shotgun (WGS) entry which is preliminary data.</text>
</comment>
<dbReference type="RefSeq" id="WP_381496694.1">
    <property type="nucleotide sequence ID" value="NZ_JBHUOM010000001.1"/>
</dbReference>
<dbReference type="Pfam" id="PF01882">
    <property type="entry name" value="DUF58"/>
    <property type="match status" value="1"/>
</dbReference>
<protein>
    <submittedName>
        <fullName evidence="3">DUF58 domain-containing protein</fullName>
    </submittedName>
</protein>
<evidence type="ECO:0000259" key="2">
    <source>
        <dbReference type="Pfam" id="PF01882"/>
    </source>
</evidence>
<feature type="transmembrane region" description="Helical" evidence="1">
    <location>
        <begin position="36"/>
        <end position="56"/>
    </location>
</feature>
<feature type="domain" description="DUF58" evidence="2">
    <location>
        <begin position="205"/>
        <end position="376"/>
    </location>
</feature>
<keyword evidence="1" id="KW-0472">Membrane</keyword>
<feature type="transmembrane region" description="Helical" evidence="1">
    <location>
        <begin position="12"/>
        <end position="30"/>
    </location>
</feature>
<accession>A0ABW6AEH1</accession>
<name>A0ABW6AEH1_9BACT</name>
<dbReference type="PANTHER" id="PTHR33608:SF3">
    <property type="entry name" value="SLR2013 PROTEIN"/>
    <property type="match status" value="1"/>
</dbReference>
<proteinExistence type="predicted"/>
<keyword evidence="1" id="KW-1133">Transmembrane helix</keyword>
<evidence type="ECO:0000256" key="1">
    <source>
        <dbReference type="SAM" id="Phobius"/>
    </source>
</evidence>
<dbReference type="SUPFAM" id="SSF53300">
    <property type="entry name" value="vWA-like"/>
    <property type="match status" value="1"/>
</dbReference>
<dbReference type="Proteomes" id="UP001597512">
    <property type="component" value="Unassembled WGS sequence"/>
</dbReference>
<dbReference type="InterPro" id="IPR002881">
    <property type="entry name" value="DUF58"/>
</dbReference>